<keyword evidence="3 5" id="KW-0378">Hydrolase</keyword>
<sequence>MNSQIINEKIKSRNPIIAFLLAFFFFGFGQVYNGQIKKGIIFFLIEFIFLLIFGFTRLAVTFFGFISILIIGFIFRMYVIFDATKTAKNLKNYKLKPYNTWYYHLAIIIGISTILWFSDSTLIVGTKSYSIPTTSGEPNIKLGDKLIADLNAYDHKEPNYGDLVVFQQKDSLYPGMYRIVALPYDRIEIRNNFLIINGKKCQTSFIRKTKSEGFNVNEYEEQLPNGHKHKIFAFKKPFEENTSMVSERRIPENCYYLLGDNRDNAMDSRYIGIIKKDEIKGRIVFSYWGKTNDRINIDFRNK</sequence>
<dbReference type="GO" id="GO:0004252">
    <property type="term" value="F:serine-type endopeptidase activity"/>
    <property type="evidence" value="ECO:0007669"/>
    <property type="project" value="InterPro"/>
</dbReference>
<comment type="similarity">
    <text evidence="1 3">Belongs to the peptidase S26 family.</text>
</comment>
<feature type="transmembrane region" description="Helical" evidence="3">
    <location>
        <begin position="39"/>
        <end position="56"/>
    </location>
</feature>
<dbReference type="InterPro" id="IPR000223">
    <property type="entry name" value="Pept_S26A_signal_pept_1"/>
</dbReference>
<dbReference type="NCBIfam" id="TIGR02227">
    <property type="entry name" value="sigpep_I_bact"/>
    <property type="match status" value="1"/>
</dbReference>
<keyword evidence="3" id="KW-0645">Protease</keyword>
<dbReference type="PRINTS" id="PR00727">
    <property type="entry name" value="LEADERPTASE"/>
</dbReference>
<dbReference type="Pfam" id="PF10502">
    <property type="entry name" value="Peptidase_S26"/>
    <property type="match status" value="1"/>
</dbReference>
<dbReference type="AlphaFoldDB" id="A0AB39W9R3"/>
<evidence type="ECO:0000256" key="2">
    <source>
        <dbReference type="ARBA" id="ARBA00019232"/>
    </source>
</evidence>
<keyword evidence="3" id="KW-1133">Transmembrane helix</keyword>
<dbReference type="GO" id="GO:0006465">
    <property type="term" value="P:signal peptide processing"/>
    <property type="evidence" value="ECO:0007669"/>
    <property type="project" value="InterPro"/>
</dbReference>
<dbReference type="GO" id="GO:0016020">
    <property type="term" value="C:membrane"/>
    <property type="evidence" value="ECO:0007669"/>
    <property type="project" value="UniProtKB-SubCell"/>
</dbReference>
<dbReference type="InterPro" id="IPR019533">
    <property type="entry name" value="Peptidase_S26"/>
</dbReference>
<dbReference type="Gene3D" id="2.10.109.10">
    <property type="entry name" value="Umud Fragment, subunit A"/>
    <property type="match status" value="1"/>
</dbReference>
<evidence type="ECO:0000256" key="3">
    <source>
        <dbReference type="RuleBase" id="RU362042"/>
    </source>
</evidence>
<evidence type="ECO:0000256" key="1">
    <source>
        <dbReference type="ARBA" id="ARBA00009370"/>
    </source>
</evidence>
<keyword evidence="3" id="KW-0472">Membrane</keyword>
<dbReference type="SUPFAM" id="SSF51306">
    <property type="entry name" value="LexA/Signal peptidase"/>
    <property type="match status" value="1"/>
</dbReference>
<dbReference type="GO" id="GO:0009003">
    <property type="term" value="F:signal peptidase activity"/>
    <property type="evidence" value="ECO:0007669"/>
    <property type="project" value="UniProtKB-EC"/>
</dbReference>
<protein>
    <recommendedName>
        <fullName evidence="2 3">Signal peptidase I</fullName>
        <ecNumber evidence="3">3.4.21.89</ecNumber>
    </recommendedName>
</protein>
<evidence type="ECO:0000259" key="4">
    <source>
        <dbReference type="Pfam" id="PF10502"/>
    </source>
</evidence>
<dbReference type="EMBL" id="CP165626">
    <property type="protein sequence ID" value="XDU97785.1"/>
    <property type="molecule type" value="Genomic_DNA"/>
</dbReference>
<dbReference type="RefSeq" id="WP_369769363.1">
    <property type="nucleotide sequence ID" value="NZ_CP165626.1"/>
</dbReference>
<feature type="transmembrane region" description="Helical" evidence="3">
    <location>
        <begin position="101"/>
        <end position="118"/>
    </location>
</feature>
<dbReference type="InterPro" id="IPR036286">
    <property type="entry name" value="LexA/Signal_pep-like_sf"/>
</dbReference>
<dbReference type="CDD" id="cd06530">
    <property type="entry name" value="S26_SPase_I"/>
    <property type="match status" value="1"/>
</dbReference>
<feature type="transmembrane region" description="Helical" evidence="3">
    <location>
        <begin position="62"/>
        <end position="81"/>
    </location>
</feature>
<proteinExistence type="inferred from homology"/>
<evidence type="ECO:0000313" key="5">
    <source>
        <dbReference type="EMBL" id="XDU97785.1"/>
    </source>
</evidence>
<dbReference type="EC" id="3.4.21.89" evidence="3"/>
<name>A0AB39W9R3_9FLAO</name>
<comment type="catalytic activity">
    <reaction evidence="3">
        <text>Cleavage of hydrophobic, N-terminal signal or leader sequences from secreted and periplasmic proteins.</text>
        <dbReference type="EC" id="3.4.21.89"/>
    </reaction>
</comment>
<dbReference type="PANTHER" id="PTHR43390:SF1">
    <property type="entry name" value="CHLOROPLAST PROCESSING PEPTIDASE"/>
    <property type="match status" value="1"/>
</dbReference>
<comment type="subcellular location">
    <subcellularLocation>
        <location evidence="3">Membrane</location>
        <topology evidence="3">Single-pass type II membrane protein</topology>
    </subcellularLocation>
</comment>
<dbReference type="PANTHER" id="PTHR43390">
    <property type="entry name" value="SIGNAL PEPTIDASE I"/>
    <property type="match status" value="1"/>
</dbReference>
<gene>
    <name evidence="5" type="primary">lepB</name>
    <name evidence="5" type="ORF">AB3G39_11450</name>
</gene>
<feature type="transmembrane region" description="Helical" evidence="3">
    <location>
        <begin position="16"/>
        <end position="32"/>
    </location>
</feature>
<reference evidence="5" key="1">
    <citation type="submission" date="2024-07" db="EMBL/GenBank/DDBJ databases">
        <authorList>
            <person name="Biller S.J."/>
        </authorList>
    </citation>
    <scope>NUCLEOTIDE SEQUENCE</scope>
    <source>
        <strain evidence="5">WC2416</strain>
    </source>
</reference>
<keyword evidence="3" id="KW-0812">Transmembrane</keyword>
<feature type="domain" description="Peptidase S26" evidence="4">
    <location>
        <begin position="123"/>
        <end position="288"/>
    </location>
</feature>
<accession>A0AB39W9R3</accession>
<organism evidence="5">
    <name type="scientific">Flavobacterium sp. WC2416</name>
    <dbReference type="NCBI Taxonomy" id="3234141"/>
    <lineage>
        <taxon>Bacteria</taxon>
        <taxon>Pseudomonadati</taxon>
        <taxon>Bacteroidota</taxon>
        <taxon>Flavobacteriia</taxon>
        <taxon>Flavobacteriales</taxon>
        <taxon>Flavobacteriaceae</taxon>
        <taxon>Flavobacterium</taxon>
    </lineage>
</organism>
<comment type="caution">
    <text evidence="3">Lacks conserved residue(s) required for the propagation of feature annotation.</text>
</comment>